<dbReference type="InterPro" id="IPR032387">
    <property type="entry name" value="ACAS_N"/>
</dbReference>
<dbReference type="OrthoDB" id="1706066at2759"/>
<dbReference type="Pfam" id="PF16177">
    <property type="entry name" value="ACAS_N"/>
    <property type="match status" value="1"/>
</dbReference>
<dbReference type="InterPro" id="IPR000873">
    <property type="entry name" value="AMP-dep_synth/lig_dom"/>
</dbReference>
<dbReference type="Proteomes" id="UP000243797">
    <property type="component" value="Unassembled WGS sequence"/>
</dbReference>
<gene>
    <name evidence="5" type="ORF">CAC42_4498</name>
</gene>
<reference evidence="5 6" key="1">
    <citation type="submission" date="2017-06" db="EMBL/GenBank/DDBJ databases">
        <title>Draft genome sequence of a variant of Elsinoe murrayae.</title>
        <authorList>
            <person name="Cheng Q."/>
        </authorList>
    </citation>
    <scope>NUCLEOTIDE SEQUENCE [LARGE SCALE GENOMIC DNA]</scope>
    <source>
        <strain evidence="5 6">CQ-2017a</strain>
    </source>
</reference>
<accession>A0A2K1QLR8</accession>
<proteinExistence type="inferred from homology"/>
<dbReference type="STRING" id="2082308.A0A2K1QLR8"/>
<name>A0A2K1QLR8_9PEZI</name>
<dbReference type="GO" id="GO:0050218">
    <property type="term" value="F:propionate-CoA ligase activity"/>
    <property type="evidence" value="ECO:0007669"/>
    <property type="project" value="TreeGrafter"/>
</dbReference>
<evidence type="ECO:0000313" key="6">
    <source>
        <dbReference type="Proteomes" id="UP000243797"/>
    </source>
</evidence>
<evidence type="ECO:0000259" key="4">
    <source>
        <dbReference type="Pfam" id="PF16177"/>
    </source>
</evidence>
<dbReference type="InterPro" id="IPR045851">
    <property type="entry name" value="AMP-bd_C_sf"/>
</dbReference>
<comment type="caution">
    <text evidence="5">The sequence shown here is derived from an EMBL/GenBank/DDBJ whole genome shotgun (WGS) entry which is preliminary data.</text>
</comment>
<dbReference type="SUPFAM" id="SSF56801">
    <property type="entry name" value="Acetyl-CoA synthetase-like"/>
    <property type="match status" value="1"/>
</dbReference>
<dbReference type="Pfam" id="PF00501">
    <property type="entry name" value="AMP-binding"/>
    <property type="match status" value="1"/>
</dbReference>
<dbReference type="AlphaFoldDB" id="A0A2K1QLR8"/>
<dbReference type="Gene3D" id="3.40.50.12780">
    <property type="entry name" value="N-terminal domain of ligase-like"/>
    <property type="match status" value="1"/>
</dbReference>
<organism evidence="5 6">
    <name type="scientific">Sphaceloma murrayae</name>
    <dbReference type="NCBI Taxonomy" id="2082308"/>
    <lineage>
        <taxon>Eukaryota</taxon>
        <taxon>Fungi</taxon>
        <taxon>Dikarya</taxon>
        <taxon>Ascomycota</taxon>
        <taxon>Pezizomycotina</taxon>
        <taxon>Dothideomycetes</taxon>
        <taxon>Dothideomycetidae</taxon>
        <taxon>Myriangiales</taxon>
        <taxon>Elsinoaceae</taxon>
        <taxon>Sphaceloma</taxon>
    </lineage>
</organism>
<dbReference type="PANTHER" id="PTHR43347:SF3">
    <property type="entry name" value="ACYL-COA SYNTHETASE SHORT-CHAIN FAMILY MEMBER 3, MITOCHONDRIAL"/>
    <property type="match status" value="1"/>
</dbReference>
<feature type="domain" description="AMP-dependent synthetase/ligase" evidence="2">
    <location>
        <begin position="75"/>
        <end position="485"/>
    </location>
</feature>
<evidence type="ECO:0000259" key="3">
    <source>
        <dbReference type="Pfam" id="PF13193"/>
    </source>
</evidence>
<evidence type="ECO:0000313" key="5">
    <source>
        <dbReference type="EMBL" id="PNS16097.1"/>
    </source>
</evidence>
<comment type="similarity">
    <text evidence="1">Belongs to the ATP-dependent AMP-binding enzyme family.</text>
</comment>
<dbReference type="InterPro" id="IPR042099">
    <property type="entry name" value="ANL_N_sf"/>
</dbReference>
<dbReference type="Gene3D" id="3.30.300.30">
    <property type="match status" value="1"/>
</dbReference>
<feature type="domain" description="Acetyl-coenzyme A synthetase N-terminal" evidence="4">
    <location>
        <begin position="8"/>
        <end position="69"/>
    </location>
</feature>
<dbReference type="Pfam" id="PF13193">
    <property type="entry name" value="AMP-binding_C"/>
    <property type="match status" value="1"/>
</dbReference>
<dbReference type="InterPro" id="IPR020845">
    <property type="entry name" value="AMP-binding_CS"/>
</dbReference>
<sequence length="689" mass="74496">MALPHPQDATYEASITSPSTFWAGPASQLTWEKPPSTILTQTKKRLPSGASHPTWQWFPSASLSTTYNCIDRHVLAGHGTRPAIIWDSPVSSSKSVLTYSQLQEEVAILAGVLREEGVKKGDVVLVYMPMIPAALVGILAVAQLGAIHAVVFGGFSAGSLAQRIEASGAVLVLTASCGIEGAKGPLSYRPMVQEAVELSKHKPGKVLIWQREEGRWDPVRKEEGERNWQRLVKSARNRGLRAGPVSTTGEEALYIIYTSGTTGSPKGVVRQANSHAVQLNFTMRYLFGIKPGDVMFCASDIGWVVGHSYILYAPLLAGATTVLFEGKPVGTPNADTFWRILEENRVNVLFTAPTALRAIRKDDPENQFFSGRGERGGLRNLRALFLAGERSEPGIVSMYQELLAKYGAPGANVVDNWWSSESGSPISGLAQLPAVGQDFDSSRKVSPFKIKPGSAGKPMPGFNVKIVDDDGNAVKQGDIGNVVLGIPLAPTGLTTLWKDDERFYKSYMKRFDGKWIDTGDAGIIDEDGYVHIMARTDDIINVAAHRLSTGSIEQAISSHPSITEVAVVPIPDHLKGHMPFAFAACSSAVDSLSPPELLKDINQRIRQQIGGIAVLGGLLVAPGTIPKTRSGKTLRRVLRELLDNAFKGEFDKEVNVPATVEDAGVVENARKAVREYFESGQGKELKAKL</sequence>
<dbReference type="EMBL" id="NKHZ01000060">
    <property type="protein sequence ID" value="PNS16097.1"/>
    <property type="molecule type" value="Genomic_DNA"/>
</dbReference>
<dbReference type="InterPro" id="IPR025110">
    <property type="entry name" value="AMP-bd_C"/>
</dbReference>
<feature type="domain" description="AMP-binding enzyme C-terminal" evidence="3">
    <location>
        <begin position="552"/>
        <end position="632"/>
    </location>
</feature>
<evidence type="ECO:0000256" key="1">
    <source>
        <dbReference type="ARBA" id="ARBA00006432"/>
    </source>
</evidence>
<evidence type="ECO:0000259" key="2">
    <source>
        <dbReference type="Pfam" id="PF00501"/>
    </source>
</evidence>
<dbReference type="InParanoid" id="A0A2K1QLR8"/>
<protein>
    <submittedName>
        <fullName evidence="5">Acetyl-coenzyme A synthetase</fullName>
    </submittedName>
</protein>
<dbReference type="PROSITE" id="PS00455">
    <property type="entry name" value="AMP_BINDING"/>
    <property type="match status" value="1"/>
</dbReference>
<dbReference type="PANTHER" id="PTHR43347">
    <property type="entry name" value="ACYL-COA SYNTHETASE"/>
    <property type="match status" value="1"/>
</dbReference>
<keyword evidence="6" id="KW-1185">Reference proteome</keyword>